<sequence length="161" mass="18353">MPEKKVKRSEILHNVSQPGNTEGLGCRDRGVKRGAHRPLIGPEPVFVIPQDSACRAVDRPLRSVDVSTLDIVPNIHTMNMIEYGDGYKILNLKFKLGYNNFCMSQNLCINFCEDRSIKIALTLIADSEIRIQRLWHKNKFVSNHFSDIVLHLCAIKGFDYK</sequence>
<name>A0A0L0BX17_LUCCU</name>
<proteinExistence type="predicted"/>
<organism evidence="1 2">
    <name type="scientific">Lucilia cuprina</name>
    <name type="common">Green bottle fly</name>
    <name type="synonym">Australian sheep blowfly</name>
    <dbReference type="NCBI Taxonomy" id="7375"/>
    <lineage>
        <taxon>Eukaryota</taxon>
        <taxon>Metazoa</taxon>
        <taxon>Ecdysozoa</taxon>
        <taxon>Arthropoda</taxon>
        <taxon>Hexapoda</taxon>
        <taxon>Insecta</taxon>
        <taxon>Pterygota</taxon>
        <taxon>Neoptera</taxon>
        <taxon>Endopterygota</taxon>
        <taxon>Diptera</taxon>
        <taxon>Brachycera</taxon>
        <taxon>Muscomorpha</taxon>
        <taxon>Oestroidea</taxon>
        <taxon>Calliphoridae</taxon>
        <taxon>Luciliinae</taxon>
        <taxon>Lucilia</taxon>
    </lineage>
</organism>
<dbReference type="EMBL" id="JRES01001207">
    <property type="protein sequence ID" value="KNC24587.1"/>
    <property type="molecule type" value="Genomic_DNA"/>
</dbReference>
<evidence type="ECO:0000313" key="1">
    <source>
        <dbReference type="EMBL" id="KNC24587.1"/>
    </source>
</evidence>
<protein>
    <submittedName>
        <fullName evidence="1">Uncharacterized protein</fullName>
    </submittedName>
</protein>
<evidence type="ECO:0000313" key="2">
    <source>
        <dbReference type="Proteomes" id="UP000037069"/>
    </source>
</evidence>
<accession>A0A0L0BX17</accession>
<reference evidence="1 2" key="1">
    <citation type="journal article" date="2015" name="Nat. Commun.">
        <title>Lucilia cuprina genome unlocks parasitic fly biology to underpin future interventions.</title>
        <authorList>
            <person name="Anstead C.A."/>
            <person name="Korhonen P.K."/>
            <person name="Young N.D."/>
            <person name="Hall R.S."/>
            <person name="Jex A.R."/>
            <person name="Murali S.C."/>
            <person name="Hughes D.S."/>
            <person name="Lee S.F."/>
            <person name="Perry T."/>
            <person name="Stroehlein A.J."/>
            <person name="Ansell B.R."/>
            <person name="Breugelmans B."/>
            <person name="Hofmann A."/>
            <person name="Qu J."/>
            <person name="Dugan S."/>
            <person name="Lee S.L."/>
            <person name="Chao H."/>
            <person name="Dinh H."/>
            <person name="Han Y."/>
            <person name="Doddapaneni H.V."/>
            <person name="Worley K.C."/>
            <person name="Muzny D.M."/>
            <person name="Ioannidis P."/>
            <person name="Waterhouse R.M."/>
            <person name="Zdobnov E.M."/>
            <person name="James P.J."/>
            <person name="Bagnall N.H."/>
            <person name="Kotze A.C."/>
            <person name="Gibbs R.A."/>
            <person name="Richards S."/>
            <person name="Batterham P."/>
            <person name="Gasser R.B."/>
        </authorList>
    </citation>
    <scope>NUCLEOTIDE SEQUENCE [LARGE SCALE GENOMIC DNA]</scope>
    <source>
        <strain evidence="1 2">LS</strain>
        <tissue evidence="1">Full body</tissue>
    </source>
</reference>
<dbReference type="Proteomes" id="UP000037069">
    <property type="component" value="Unassembled WGS sequence"/>
</dbReference>
<keyword evidence="2" id="KW-1185">Reference proteome</keyword>
<comment type="caution">
    <text evidence="1">The sequence shown here is derived from an EMBL/GenBank/DDBJ whole genome shotgun (WGS) entry which is preliminary data.</text>
</comment>
<dbReference type="AlphaFoldDB" id="A0A0L0BX17"/>
<gene>
    <name evidence="1" type="ORF">FF38_01651</name>
</gene>